<dbReference type="Proteomes" id="UP000632659">
    <property type="component" value="Unassembled WGS sequence"/>
</dbReference>
<evidence type="ECO:0000259" key="1">
    <source>
        <dbReference type="Pfam" id="PF12647"/>
    </source>
</evidence>
<evidence type="ECO:0000313" key="3">
    <source>
        <dbReference type="Proteomes" id="UP000632659"/>
    </source>
</evidence>
<dbReference type="RefSeq" id="WP_154824980.1">
    <property type="nucleotide sequence ID" value="NZ_JACRTL010000008.1"/>
</dbReference>
<organism evidence="2 3">
    <name type="scientific">Massiliimalia timonensis</name>
    <dbReference type="NCBI Taxonomy" id="1987501"/>
    <lineage>
        <taxon>Bacteria</taxon>
        <taxon>Bacillati</taxon>
        <taxon>Bacillota</taxon>
        <taxon>Clostridia</taxon>
        <taxon>Eubacteriales</taxon>
        <taxon>Oscillospiraceae</taxon>
        <taxon>Massiliimalia</taxon>
    </lineage>
</organism>
<comment type="caution">
    <text evidence="2">The sequence shown here is derived from an EMBL/GenBank/DDBJ whole genome shotgun (WGS) entry which is preliminary data.</text>
</comment>
<feature type="domain" description="RNHCP" evidence="1">
    <location>
        <begin position="22"/>
        <end position="110"/>
    </location>
</feature>
<sequence length="142" mass="15751">MNRENKRRSYEKGYYKTHACTESFTCKVCGRPVVSAGAGSGHRNHCPNCLSSLHVDNEPGDRESDCGGIMEPVAVWVRKNGEWAVIHRCRRCGALSSNRVAADDNPMKLMSIAMKPLCLPPFPLERLEEMTELMGGAGSLRR</sequence>
<protein>
    <submittedName>
        <fullName evidence="2">RNHCP domain-containing protein</fullName>
    </submittedName>
</protein>
<dbReference type="AlphaFoldDB" id="A0A8J6P2U8"/>
<name>A0A8J6P2U8_9FIRM</name>
<proteinExistence type="predicted"/>
<accession>A0A8J6P2U8</accession>
<evidence type="ECO:0000313" key="2">
    <source>
        <dbReference type="EMBL" id="MBC8611854.1"/>
    </source>
</evidence>
<dbReference type="EMBL" id="JACRTL010000008">
    <property type="protein sequence ID" value="MBC8611854.1"/>
    <property type="molecule type" value="Genomic_DNA"/>
</dbReference>
<dbReference type="Pfam" id="PF12647">
    <property type="entry name" value="RNHCP"/>
    <property type="match status" value="1"/>
</dbReference>
<reference evidence="2" key="1">
    <citation type="submission" date="2020-08" db="EMBL/GenBank/DDBJ databases">
        <title>Genome public.</title>
        <authorList>
            <person name="Liu C."/>
            <person name="Sun Q."/>
        </authorList>
    </citation>
    <scope>NUCLEOTIDE SEQUENCE</scope>
    <source>
        <strain evidence="2">NSJ-15</strain>
    </source>
</reference>
<keyword evidence="3" id="KW-1185">Reference proteome</keyword>
<dbReference type="InterPro" id="IPR024439">
    <property type="entry name" value="RNHCP"/>
</dbReference>
<gene>
    <name evidence="2" type="ORF">H8702_12205</name>
</gene>